<feature type="domain" description="Cupin type-2" evidence="2">
    <location>
        <begin position="86"/>
        <end position="153"/>
    </location>
</feature>
<dbReference type="Proteomes" id="UP000594015">
    <property type="component" value="Chromosome"/>
</dbReference>
<dbReference type="PANTHER" id="PTHR38599">
    <property type="entry name" value="CUPIN DOMAIN PROTEIN (AFU_ORTHOLOGUE AFUA_3G13620)"/>
    <property type="match status" value="1"/>
</dbReference>
<evidence type="ECO:0000259" key="2">
    <source>
        <dbReference type="Pfam" id="PF07883"/>
    </source>
</evidence>
<evidence type="ECO:0000256" key="1">
    <source>
        <dbReference type="SAM" id="Phobius"/>
    </source>
</evidence>
<dbReference type="SUPFAM" id="SSF51182">
    <property type="entry name" value="RmlC-like cupins"/>
    <property type="match status" value="1"/>
</dbReference>
<feature type="transmembrane region" description="Helical" evidence="1">
    <location>
        <begin position="37"/>
        <end position="57"/>
    </location>
</feature>
<reference evidence="3 4" key="1">
    <citation type="submission" date="2018-06" db="EMBL/GenBank/DDBJ databases">
        <title>Comparative genomics of Bradyrhizobium nodulating Arachidis hypogaea.</title>
        <authorList>
            <person name="Li Y."/>
        </authorList>
    </citation>
    <scope>NUCLEOTIDE SEQUENCE [LARGE SCALE GENOMIC DNA]</scope>
    <source>
        <strain evidence="3 4">CCBAU 051107</strain>
    </source>
</reference>
<organism evidence="3 4">
    <name type="scientific">Bradyrhizobium arachidis</name>
    <dbReference type="NCBI Taxonomy" id="858423"/>
    <lineage>
        <taxon>Bacteria</taxon>
        <taxon>Pseudomonadati</taxon>
        <taxon>Pseudomonadota</taxon>
        <taxon>Alphaproteobacteria</taxon>
        <taxon>Hyphomicrobiales</taxon>
        <taxon>Nitrobacteraceae</taxon>
        <taxon>Bradyrhizobium</taxon>
    </lineage>
</organism>
<dbReference type="Gene3D" id="2.60.120.10">
    <property type="entry name" value="Jelly Rolls"/>
    <property type="match status" value="1"/>
</dbReference>
<dbReference type="PANTHER" id="PTHR38599:SF1">
    <property type="entry name" value="CUPIN DOMAIN PROTEIN (AFU_ORTHOLOGUE AFUA_3G13620)"/>
    <property type="match status" value="1"/>
</dbReference>
<dbReference type="KEGG" id="barh:WN72_17745"/>
<proteinExistence type="predicted"/>
<evidence type="ECO:0000313" key="4">
    <source>
        <dbReference type="Proteomes" id="UP000594015"/>
    </source>
</evidence>
<name>A0AAE7THJ8_9BRAD</name>
<evidence type="ECO:0000313" key="3">
    <source>
        <dbReference type="EMBL" id="QOZ67946.1"/>
    </source>
</evidence>
<keyword evidence="1" id="KW-0812">Transmembrane</keyword>
<dbReference type="InterPro" id="IPR013096">
    <property type="entry name" value="Cupin_2"/>
</dbReference>
<dbReference type="Pfam" id="PF07883">
    <property type="entry name" value="Cupin_2"/>
    <property type="match status" value="1"/>
</dbReference>
<sequence>MVRHRSGLAVAVLTPKTCAVASRSARSKQWEPAMWRAILSGTILGTALFLIGGQITVGQQAPTIKRTDLLKTALPEMEGKDMSVWVADIPPNSATGRHSHPTPRFVYVLDGAVVYEVDGKPPQTFKAGEAYAEMPGEVHNFRNASSAQPARALGFQYATKGQPLQTNAP</sequence>
<dbReference type="InterPro" id="IPR014710">
    <property type="entry name" value="RmlC-like_jellyroll"/>
</dbReference>
<keyword evidence="1" id="KW-1133">Transmembrane helix</keyword>
<accession>A0AAE7THJ8</accession>
<dbReference type="AlphaFoldDB" id="A0AAE7THJ8"/>
<keyword evidence="1" id="KW-0472">Membrane</keyword>
<protein>
    <submittedName>
        <fullName evidence="3">Cupin domain-containing protein</fullName>
    </submittedName>
</protein>
<gene>
    <name evidence="3" type="ORF">WN72_17745</name>
</gene>
<dbReference type="EMBL" id="CP030050">
    <property type="protein sequence ID" value="QOZ67946.1"/>
    <property type="molecule type" value="Genomic_DNA"/>
</dbReference>
<dbReference type="InterPro" id="IPR011051">
    <property type="entry name" value="RmlC_Cupin_sf"/>
</dbReference>